<accession>A0A9N9MQF3</accession>
<dbReference type="PANTHER" id="PTHR46704:SF9">
    <property type="entry name" value="BHLH DOMAIN-CONTAINING PROTEIN"/>
    <property type="match status" value="1"/>
</dbReference>
<gene>
    <name evidence="2" type="ORF">CEUTPL_LOCUS9032</name>
</gene>
<feature type="compositionally biased region" description="Basic and acidic residues" evidence="1">
    <location>
        <begin position="334"/>
        <end position="349"/>
    </location>
</feature>
<name>A0A9N9MQF3_9CUCU</name>
<dbReference type="PANTHER" id="PTHR46704">
    <property type="entry name" value="CXC DOMAIN-CONTAINING PROTEIN-RELATED"/>
    <property type="match status" value="1"/>
</dbReference>
<dbReference type="Proteomes" id="UP001152799">
    <property type="component" value="Chromosome 4"/>
</dbReference>
<keyword evidence="3" id="KW-1185">Reference proteome</keyword>
<evidence type="ECO:0000256" key="1">
    <source>
        <dbReference type="SAM" id="MobiDB-lite"/>
    </source>
</evidence>
<dbReference type="OrthoDB" id="6737911at2759"/>
<dbReference type="EMBL" id="OU892280">
    <property type="protein sequence ID" value="CAG9768495.1"/>
    <property type="molecule type" value="Genomic_DNA"/>
</dbReference>
<feature type="region of interest" description="Disordered" evidence="1">
    <location>
        <begin position="329"/>
        <end position="369"/>
    </location>
</feature>
<evidence type="ECO:0000313" key="3">
    <source>
        <dbReference type="Proteomes" id="UP001152799"/>
    </source>
</evidence>
<evidence type="ECO:0000313" key="2">
    <source>
        <dbReference type="EMBL" id="CAG9768495.1"/>
    </source>
</evidence>
<protein>
    <submittedName>
        <fullName evidence="2">Uncharacterized protein</fullName>
    </submittedName>
</protein>
<feature type="compositionally biased region" description="Acidic residues" evidence="1">
    <location>
        <begin position="350"/>
        <end position="369"/>
    </location>
</feature>
<dbReference type="AlphaFoldDB" id="A0A9N9MQF3"/>
<proteinExistence type="predicted"/>
<reference evidence="2" key="1">
    <citation type="submission" date="2022-01" db="EMBL/GenBank/DDBJ databases">
        <authorList>
            <person name="King R."/>
        </authorList>
    </citation>
    <scope>NUCLEOTIDE SEQUENCE</scope>
</reference>
<sequence length="369" mass="42522">MITRYKAKRIDIIFDRYFSSSIKEIERSRRDEFSTTEYIIAGPDQARGVEFSREMSNIKFKEALVKFLSMHWSSTEATPFIGNKIINLNFDLCYRFEVINGEVVKTTDDQLICEGHEEADTKIVYHICKLDTGSRILIKANDTDILIIMLGNMKHIKSETHIWMQCGTGNNIRDIDITTLYSILGESVSQALPGLHAFTGCDYNPAFFRKGKNRPFKLLLTSDEYQRAFIQLGTLMSSSERSAVFQTLERFVCHMYSVEHERTQTTSTEVALYQHFMAICTHAISHEFTSGWTWLDSVQNKDLLDFCWFEGEQLPQLISDVIITEGIEDELVDDPTKEIEDDKEIHRDSDGDEDDEEDEIINADESSDF</sequence>
<organism evidence="2 3">
    <name type="scientific">Ceutorhynchus assimilis</name>
    <name type="common">cabbage seed weevil</name>
    <dbReference type="NCBI Taxonomy" id="467358"/>
    <lineage>
        <taxon>Eukaryota</taxon>
        <taxon>Metazoa</taxon>
        <taxon>Ecdysozoa</taxon>
        <taxon>Arthropoda</taxon>
        <taxon>Hexapoda</taxon>
        <taxon>Insecta</taxon>
        <taxon>Pterygota</taxon>
        <taxon>Neoptera</taxon>
        <taxon>Endopterygota</taxon>
        <taxon>Coleoptera</taxon>
        <taxon>Polyphaga</taxon>
        <taxon>Cucujiformia</taxon>
        <taxon>Curculionidae</taxon>
        <taxon>Ceutorhynchinae</taxon>
        <taxon>Ceutorhynchus</taxon>
    </lineage>
</organism>